<comment type="caution">
    <text evidence="2">The sequence shown here is derived from an EMBL/GenBank/DDBJ whole genome shotgun (WGS) entry which is preliminary data.</text>
</comment>
<reference evidence="2 3" key="1">
    <citation type="journal article" date="2017" name="Nat. Ecol. Evol.">
        <title>Scallop genome provides insights into evolution of bilaterian karyotype and development.</title>
        <authorList>
            <person name="Wang S."/>
            <person name="Zhang J."/>
            <person name="Jiao W."/>
            <person name="Li J."/>
            <person name="Xun X."/>
            <person name="Sun Y."/>
            <person name="Guo X."/>
            <person name="Huan P."/>
            <person name="Dong B."/>
            <person name="Zhang L."/>
            <person name="Hu X."/>
            <person name="Sun X."/>
            <person name="Wang J."/>
            <person name="Zhao C."/>
            <person name="Wang Y."/>
            <person name="Wang D."/>
            <person name="Huang X."/>
            <person name="Wang R."/>
            <person name="Lv J."/>
            <person name="Li Y."/>
            <person name="Zhang Z."/>
            <person name="Liu B."/>
            <person name="Lu W."/>
            <person name="Hui Y."/>
            <person name="Liang J."/>
            <person name="Zhou Z."/>
            <person name="Hou R."/>
            <person name="Li X."/>
            <person name="Liu Y."/>
            <person name="Li H."/>
            <person name="Ning X."/>
            <person name="Lin Y."/>
            <person name="Zhao L."/>
            <person name="Xing Q."/>
            <person name="Dou J."/>
            <person name="Li Y."/>
            <person name="Mao J."/>
            <person name="Guo H."/>
            <person name="Dou H."/>
            <person name="Li T."/>
            <person name="Mu C."/>
            <person name="Jiang W."/>
            <person name="Fu Q."/>
            <person name="Fu X."/>
            <person name="Miao Y."/>
            <person name="Liu J."/>
            <person name="Yu Q."/>
            <person name="Li R."/>
            <person name="Liao H."/>
            <person name="Li X."/>
            <person name="Kong Y."/>
            <person name="Jiang Z."/>
            <person name="Chourrout D."/>
            <person name="Li R."/>
            <person name="Bao Z."/>
        </authorList>
    </citation>
    <scope>NUCLEOTIDE SEQUENCE [LARGE SCALE GENOMIC DNA]</scope>
    <source>
        <strain evidence="2 3">PY_sf001</strain>
    </source>
</reference>
<dbReference type="AlphaFoldDB" id="A0A210PHA5"/>
<accession>A0A210PHA5</accession>
<proteinExistence type="predicted"/>
<protein>
    <submittedName>
        <fullName evidence="2">Uncharacterized protein</fullName>
    </submittedName>
</protein>
<name>A0A210PHA5_MIZYE</name>
<keyword evidence="1" id="KW-0472">Membrane</keyword>
<organism evidence="2 3">
    <name type="scientific">Mizuhopecten yessoensis</name>
    <name type="common">Japanese scallop</name>
    <name type="synonym">Patinopecten yessoensis</name>
    <dbReference type="NCBI Taxonomy" id="6573"/>
    <lineage>
        <taxon>Eukaryota</taxon>
        <taxon>Metazoa</taxon>
        <taxon>Spiralia</taxon>
        <taxon>Lophotrochozoa</taxon>
        <taxon>Mollusca</taxon>
        <taxon>Bivalvia</taxon>
        <taxon>Autobranchia</taxon>
        <taxon>Pteriomorphia</taxon>
        <taxon>Pectinida</taxon>
        <taxon>Pectinoidea</taxon>
        <taxon>Pectinidae</taxon>
        <taxon>Mizuhopecten</taxon>
    </lineage>
</organism>
<dbReference type="OrthoDB" id="6090660at2759"/>
<dbReference type="Proteomes" id="UP000242188">
    <property type="component" value="Unassembled WGS sequence"/>
</dbReference>
<keyword evidence="1" id="KW-0812">Transmembrane</keyword>
<sequence>MSNYPPMANQYFDDTRGSTNHLQSASELGSAYELRRLGDSRYTSQASMTMSLYGSRSVLSMYTPSQASYILPVVTDAPDPIKKPADNWGFACCSVFINPLFGLIAVLLAEMSKDYFNRCKYIQASKYGSYAKGAAAGGIASTIIVLLLIIAQVLHYQLKFNY</sequence>
<feature type="transmembrane region" description="Helical" evidence="1">
    <location>
        <begin position="88"/>
        <end position="109"/>
    </location>
</feature>
<keyword evidence="1" id="KW-1133">Transmembrane helix</keyword>
<evidence type="ECO:0000313" key="3">
    <source>
        <dbReference type="Proteomes" id="UP000242188"/>
    </source>
</evidence>
<dbReference type="EMBL" id="NEDP02076701">
    <property type="protein sequence ID" value="OWF35865.1"/>
    <property type="molecule type" value="Genomic_DNA"/>
</dbReference>
<evidence type="ECO:0000256" key="1">
    <source>
        <dbReference type="SAM" id="Phobius"/>
    </source>
</evidence>
<feature type="transmembrane region" description="Helical" evidence="1">
    <location>
        <begin position="130"/>
        <end position="154"/>
    </location>
</feature>
<keyword evidence="3" id="KW-1185">Reference proteome</keyword>
<gene>
    <name evidence="2" type="ORF">KP79_PYT04946</name>
</gene>
<evidence type="ECO:0000313" key="2">
    <source>
        <dbReference type="EMBL" id="OWF35865.1"/>
    </source>
</evidence>